<keyword evidence="2" id="KW-0812">Transmembrane</keyword>
<gene>
    <name evidence="4" type="ORF">TTHT_0753</name>
</gene>
<dbReference type="EMBL" id="AP017470">
    <property type="protein sequence ID" value="BBB32321.1"/>
    <property type="molecule type" value="Genomic_DNA"/>
</dbReference>
<feature type="transmembrane region" description="Helical" evidence="2">
    <location>
        <begin position="70"/>
        <end position="92"/>
    </location>
</feature>
<dbReference type="Pfam" id="PF07811">
    <property type="entry name" value="TadE"/>
    <property type="match status" value="1"/>
</dbReference>
<feature type="transmembrane region" description="Helical" evidence="2">
    <location>
        <begin position="12"/>
        <end position="31"/>
    </location>
</feature>
<accession>A0A7R6PQ71</accession>
<evidence type="ECO:0000256" key="2">
    <source>
        <dbReference type="SAM" id="Phobius"/>
    </source>
</evidence>
<name>A0A7R6PQ71_9BACT</name>
<evidence type="ECO:0000313" key="5">
    <source>
        <dbReference type="Proteomes" id="UP000595564"/>
    </source>
</evidence>
<dbReference type="RefSeq" id="WP_201328667.1">
    <property type="nucleotide sequence ID" value="NZ_AP017470.1"/>
</dbReference>
<dbReference type="AlphaFoldDB" id="A0A7R6PQ71"/>
<dbReference type="Proteomes" id="UP000595564">
    <property type="component" value="Chromosome"/>
</dbReference>
<evidence type="ECO:0000256" key="1">
    <source>
        <dbReference type="SAM" id="MobiDB-lite"/>
    </source>
</evidence>
<proteinExistence type="predicted"/>
<feature type="domain" description="TadE-like" evidence="3">
    <location>
        <begin position="111"/>
        <end position="153"/>
    </location>
</feature>
<sequence>MLNGKKGSSIGEYMIVLLLVAVVAIIGTYAYQKFFVKKSFDTAIESLETGDDVSSELMEENTSKIDKVKLAAPVFLAIFTFLIFLMIIFSTISAAKKSKRKLKDLGDDEDGQALTEFILIFPLQLFITLCIMQLSLIYTARLVVNYAAFNAARAAIVVIPQSMEDEIAGHINLPSNEENNENESSGNNSDDTKKQKYKLIKKAAALSLMPICHGSKAFLKDFKITLFGGTTVSGMDIVETLQIDEIITLLGKFIGFIGDVFGVNDLDKYTEAVSYRFMYASLFTDINILDENLDQIYDEKEYSRSDLVVVKVKFPYYLVIPIANKFMGKKFNKELFDDLGLSSSTQEYLGYLDNQYFSVLKIDCSGYVYPITAECAMHVEMKAKH</sequence>
<evidence type="ECO:0000259" key="3">
    <source>
        <dbReference type="Pfam" id="PF07811"/>
    </source>
</evidence>
<protein>
    <recommendedName>
        <fullName evidence="3">TadE-like domain-containing protein</fullName>
    </recommendedName>
</protein>
<evidence type="ECO:0000313" key="4">
    <source>
        <dbReference type="EMBL" id="BBB32321.1"/>
    </source>
</evidence>
<feature type="region of interest" description="Disordered" evidence="1">
    <location>
        <begin position="172"/>
        <end position="193"/>
    </location>
</feature>
<reference evidence="4 5" key="1">
    <citation type="journal article" date="2012" name="Extremophiles">
        <title>Thermotomaculum hydrothermale gen. nov., sp. nov., a novel heterotrophic thermophile within the phylum Acidobacteria from a deep-sea hydrothermal vent chimney in the Southern Okinawa Trough.</title>
        <authorList>
            <person name="Izumi H."/>
            <person name="Nunoura T."/>
            <person name="Miyazaki M."/>
            <person name="Mino S."/>
            <person name="Toki T."/>
            <person name="Takai K."/>
            <person name="Sako Y."/>
            <person name="Sawabe T."/>
            <person name="Nakagawa S."/>
        </authorList>
    </citation>
    <scope>NUCLEOTIDE SEQUENCE [LARGE SCALE GENOMIC DNA]</scope>
    <source>
        <strain evidence="4 5">AC55</strain>
    </source>
</reference>
<keyword evidence="2" id="KW-0472">Membrane</keyword>
<keyword evidence="5" id="KW-1185">Reference proteome</keyword>
<dbReference type="KEGG" id="thyd:TTHT_0753"/>
<feature type="transmembrane region" description="Helical" evidence="2">
    <location>
        <begin position="113"/>
        <end position="138"/>
    </location>
</feature>
<dbReference type="InterPro" id="IPR012495">
    <property type="entry name" value="TadE-like_dom"/>
</dbReference>
<organism evidence="4 5">
    <name type="scientific">Thermotomaculum hydrothermale</name>
    <dbReference type="NCBI Taxonomy" id="981385"/>
    <lineage>
        <taxon>Bacteria</taxon>
        <taxon>Pseudomonadati</taxon>
        <taxon>Acidobacteriota</taxon>
        <taxon>Holophagae</taxon>
        <taxon>Thermotomaculales</taxon>
        <taxon>Thermotomaculaceae</taxon>
        <taxon>Thermotomaculum</taxon>
    </lineage>
</organism>
<keyword evidence="2" id="KW-1133">Transmembrane helix</keyword>